<protein>
    <recommendedName>
        <fullName evidence="4">Lipoprotein</fullName>
    </recommendedName>
</protein>
<organism evidence="2 3">
    <name type="scientific">Polyangium mundeleinium</name>
    <dbReference type="NCBI Taxonomy" id="2995306"/>
    <lineage>
        <taxon>Bacteria</taxon>
        <taxon>Pseudomonadati</taxon>
        <taxon>Myxococcota</taxon>
        <taxon>Polyangia</taxon>
        <taxon>Polyangiales</taxon>
        <taxon>Polyangiaceae</taxon>
        <taxon>Polyangium</taxon>
    </lineage>
</organism>
<keyword evidence="3" id="KW-1185">Reference proteome</keyword>
<feature type="chain" id="PRO_5045879468" description="Lipoprotein" evidence="1">
    <location>
        <begin position="25"/>
        <end position="502"/>
    </location>
</feature>
<gene>
    <name evidence="2" type="ORF">POL67_00280</name>
</gene>
<evidence type="ECO:0000313" key="3">
    <source>
        <dbReference type="Proteomes" id="UP001221411"/>
    </source>
</evidence>
<dbReference type="PROSITE" id="PS51257">
    <property type="entry name" value="PROKAR_LIPOPROTEIN"/>
    <property type="match status" value="1"/>
</dbReference>
<dbReference type="PANTHER" id="PTHR42754:SF1">
    <property type="entry name" value="LIPOPROTEIN"/>
    <property type="match status" value="1"/>
</dbReference>
<comment type="caution">
    <text evidence="2">The sequence shown here is derived from an EMBL/GenBank/DDBJ whole genome shotgun (WGS) entry which is preliminary data.</text>
</comment>
<evidence type="ECO:0000256" key="1">
    <source>
        <dbReference type="SAM" id="SignalP"/>
    </source>
</evidence>
<feature type="signal peptide" evidence="1">
    <location>
        <begin position="1"/>
        <end position="24"/>
    </location>
</feature>
<dbReference type="Gene3D" id="2.120.10.30">
    <property type="entry name" value="TolB, C-terminal domain"/>
    <property type="match status" value="1"/>
</dbReference>
<dbReference type="InterPro" id="IPR011042">
    <property type="entry name" value="6-blade_b-propeller_TolB-like"/>
</dbReference>
<keyword evidence="1" id="KW-0732">Signal</keyword>
<dbReference type="RefSeq" id="WP_271914170.1">
    <property type="nucleotide sequence ID" value="NZ_JAQNDO010000001.1"/>
</dbReference>
<proteinExistence type="predicted"/>
<reference evidence="2 3" key="1">
    <citation type="submission" date="2022-11" db="EMBL/GenBank/DDBJ databases">
        <title>Minimal conservation of predation-associated metabolite biosynthetic gene clusters underscores biosynthetic potential of Myxococcota including descriptions for ten novel species: Archangium lansinium sp. nov., Myxococcus landrumus sp. nov., Nannocystis bai.</title>
        <authorList>
            <person name="Ahearne A."/>
            <person name="Stevens C."/>
            <person name="Dowd S."/>
        </authorList>
    </citation>
    <scope>NUCLEOTIDE SEQUENCE [LARGE SCALE GENOMIC DNA]</scope>
    <source>
        <strain evidence="2 3">RJM3</strain>
    </source>
</reference>
<evidence type="ECO:0008006" key="4">
    <source>
        <dbReference type="Google" id="ProtNLM"/>
    </source>
</evidence>
<dbReference type="SUPFAM" id="SSF101898">
    <property type="entry name" value="NHL repeat"/>
    <property type="match status" value="1"/>
</dbReference>
<name>A0ABT5ED98_9BACT</name>
<evidence type="ECO:0000313" key="2">
    <source>
        <dbReference type="EMBL" id="MDC0739761.1"/>
    </source>
</evidence>
<sequence length="502" mass="51796">MKRVASLGVLLALAAGCAAPRAPSAPEVVVVMNGIGSGEMKISMLKEGCGLDCLDVMGKGAAVRIVGHPHPGSRFDGFSGPCTGRMPCVLPFDRLRWVAASFSDAAARYDRTLGDGHVMASSPRAVALDKGGGVAVAGAGDAWLGRFDREGQKAWDLVGEDMMAKAVVFDAASDIVAVGLKGKGFRARIEKRGASGGPLWALDFGGESVATDVAVDAAGDIFVAGTFAGVLKAGNQTLKSAGGHDVFVVRISPEGKPIEALRLGGPTDERAPRIATDGSSAVHVAYVAGGVDADSGAARVVSFAPFGRQAWEAPIEGKACVDVLRTTTGGELVVGGRFVGGIKLAGKALQSKGGDDAVVAKLDRNGAALWAKSFGGTKNEEVRALDVDPSGRIALFGTFEAEMVVGGTTLTAKRIRRTWQDGTSFDWSTLDAWLSVLSPEGEVRSAKAFGGSGTDFAHAVAWAEGGDVVLLFDQEVLGVGAESWGPTSHLERRLVRRPAEAP</sequence>
<dbReference type="PANTHER" id="PTHR42754">
    <property type="entry name" value="ENDOGLUCANASE"/>
    <property type="match status" value="1"/>
</dbReference>
<accession>A0ABT5ED98</accession>
<dbReference type="Proteomes" id="UP001221411">
    <property type="component" value="Unassembled WGS sequence"/>
</dbReference>
<dbReference type="EMBL" id="JAQNDO010000001">
    <property type="protein sequence ID" value="MDC0739761.1"/>
    <property type="molecule type" value="Genomic_DNA"/>
</dbReference>